<dbReference type="InterPro" id="IPR001680">
    <property type="entry name" value="WD40_rpt"/>
</dbReference>
<dbReference type="Pfam" id="PF00400">
    <property type="entry name" value="WD40"/>
    <property type="match status" value="1"/>
</dbReference>
<feature type="compositionally biased region" description="Basic residues" evidence="13">
    <location>
        <begin position="77"/>
        <end position="87"/>
    </location>
</feature>
<dbReference type="PROSITE" id="PS00678">
    <property type="entry name" value="WD_REPEATS_1"/>
    <property type="match status" value="2"/>
</dbReference>
<dbReference type="FunFam" id="2.130.10.10:FF:000311">
    <property type="entry name" value="general transcription factor 3C polypeptide 2"/>
    <property type="match status" value="1"/>
</dbReference>
<gene>
    <name evidence="14" type="primary">GTF3C2</name>
</gene>
<dbReference type="PROSITE" id="PS50294">
    <property type="entry name" value="WD_REPEATS_REGION"/>
    <property type="match status" value="1"/>
</dbReference>
<evidence type="ECO:0000256" key="10">
    <source>
        <dbReference type="ARBA" id="ARBA00077594"/>
    </source>
</evidence>
<feature type="region of interest" description="Disordered" evidence="13">
    <location>
        <begin position="141"/>
        <end position="200"/>
    </location>
</feature>
<dbReference type="GO" id="GO:0005634">
    <property type="term" value="C:nucleus"/>
    <property type="evidence" value="ECO:0007669"/>
    <property type="project" value="UniProtKB-SubCell"/>
</dbReference>
<dbReference type="SMART" id="SM00320">
    <property type="entry name" value="WD40"/>
    <property type="match status" value="3"/>
</dbReference>
<sequence>MASSAQKLDGEQNRAMVLPKGDGVEHQAEQRPGCQDTTGSGSSAASGKLQGQLEDNVQINSDQPSNAVQGQEDVKVPQKKRGRKRKQCMPAALDNSSLLSEAETHNPTTEGTPGGRPKRRAATVALQYLHDLSKEMTSLENVGKDDQDAQDACCPKDEKTQSRGRGKKRKIREDDSDALDDADFVPEQKEAEVESEEDDECVYSDEEEFNHSSQSVSRIRGSAINGLSNSVMSIIWSSATINKNFRNENLLSWAFPEWMPSAKDWHFLSASEAENYMPKETESPTFTNIREGCKEERPLHKLQRFESFPYHADRWDTTFFAGGPVWSMEWCPCPDGAPGSQYAALYCNRDMDGRHKTKELHTEPGLLQLWDLGVLSGTCRPSAMPCLAYAIAQDEGCIWSMKWCPSGAWEMPATKRKFPQMARLGLLAAAYSNGKILIYALPHPNSLLAHRKSQMKGEVGEGLPVCRVQPVLNLKLGCGHADHTGQSGQCFSFDWLPMKPHNLLAAGFYDGTVALWDLSTKSSLLRVRTANKICLYPYHCFLAHDDVIRTVNWCRASSDLIATAGDDRMIKMWDLRKTHDPVSTFRRYLTTEAAWPVRWSGILLAQECCYATQNGIHFIESGFVGYRPHFVAPRKSTIWSISFSDWLNTCVTGDNIGELIMCLLIDLSVNPNGIKRTADRRFPVYRAEMVCFNSVPMGNAAGPEPTHHRDVVKKYYLCFHDTDMRNFKSARDKPSFKHMRDTEIKGEVNFGQMPLNALYKVRLNPNLGASTWVLSAGQSGLVRAHCLRPLNSPVLNKVEQESAAQFAAMFQSQEGVTGDNSATSVQHSTTGTVKHRFHQGHVDTGRCRHM</sequence>
<reference evidence="14 15" key="1">
    <citation type="submission" date="2020-06" db="EMBL/GenBank/DDBJ databases">
        <authorList>
            <consortium name="Wellcome Sanger Institute Data Sharing"/>
        </authorList>
    </citation>
    <scope>NUCLEOTIDE SEQUENCE [LARGE SCALE GENOMIC DNA]</scope>
</reference>
<keyword evidence="5" id="KW-0804">Transcription</keyword>
<evidence type="ECO:0000256" key="5">
    <source>
        <dbReference type="ARBA" id="ARBA00023163"/>
    </source>
</evidence>
<evidence type="ECO:0000313" key="14">
    <source>
        <dbReference type="Ensembl" id="ENSDCDP00010032295.1"/>
    </source>
</evidence>
<evidence type="ECO:0000256" key="12">
    <source>
        <dbReference type="PROSITE-ProRule" id="PRU00221"/>
    </source>
</evidence>
<accession>A0AAY4CGF2</accession>
<dbReference type="RefSeq" id="XP_028809414.1">
    <property type="nucleotide sequence ID" value="XM_028953581.1"/>
</dbReference>
<feature type="repeat" description="WD" evidence="12">
    <location>
        <begin position="541"/>
        <end position="583"/>
    </location>
</feature>
<dbReference type="PROSITE" id="PS50082">
    <property type="entry name" value="WD_REPEATS_2"/>
    <property type="match status" value="2"/>
</dbReference>
<dbReference type="AlphaFoldDB" id="A0AAY4CGF2"/>
<feature type="region of interest" description="Disordered" evidence="13">
    <location>
        <begin position="1"/>
        <end position="127"/>
    </location>
</feature>
<dbReference type="PANTHER" id="PTHR15052:SF2">
    <property type="entry name" value="GENERAL TRANSCRIPTION FACTOR 3C POLYPEPTIDE 2"/>
    <property type="match status" value="1"/>
</dbReference>
<dbReference type="Ensembl" id="ENSDCDT00010040055.1">
    <property type="protein sequence ID" value="ENSDCDP00010032295.1"/>
    <property type="gene ID" value="ENSDCDG00010020672.1"/>
</dbReference>
<evidence type="ECO:0000256" key="2">
    <source>
        <dbReference type="ARBA" id="ARBA00022553"/>
    </source>
</evidence>
<feature type="repeat" description="WD" evidence="12">
    <location>
        <begin position="502"/>
        <end position="526"/>
    </location>
</feature>
<keyword evidence="6" id="KW-0539">Nucleus</keyword>
<evidence type="ECO:0000256" key="13">
    <source>
        <dbReference type="SAM" id="MobiDB-lite"/>
    </source>
</evidence>
<dbReference type="Gene3D" id="2.130.10.10">
    <property type="entry name" value="YVTN repeat-like/Quinoprotein amine dehydrogenase"/>
    <property type="match status" value="1"/>
</dbReference>
<keyword evidence="2" id="KW-0597">Phosphoprotein</keyword>
<evidence type="ECO:0000256" key="4">
    <source>
        <dbReference type="ARBA" id="ARBA00022737"/>
    </source>
</evidence>
<dbReference type="GeneID" id="114763803"/>
<evidence type="ECO:0000256" key="9">
    <source>
        <dbReference type="ARBA" id="ARBA00069550"/>
    </source>
</evidence>
<reference evidence="14" key="3">
    <citation type="submission" date="2025-09" db="UniProtKB">
        <authorList>
            <consortium name="Ensembl"/>
        </authorList>
    </citation>
    <scope>IDENTIFICATION</scope>
</reference>
<dbReference type="GeneTree" id="ENSGT00390000018632"/>
<dbReference type="RefSeq" id="XP_028809416.1">
    <property type="nucleotide sequence ID" value="XM_028953583.1"/>
</dbReference>
<dbReference type="InterPro" id="IPR036322">
    <property type="entry name" value="WD40_repeat_dom_sf"/>
</dbReference>
<evidence type="ECO:0000256" key="6">
    <source>
        <dbReference type="ARBA" id="ARBA00023242"/>
    </source>
</evidence>
<dbReference type="InterPro" id="IPR019775">
    <property type="entry name" value="WD40_repeat_CS"/>
</dbReference>
<dbReference type="GO" id="GO:0000127">
    <property type="term" value="C:transcription factor TFIIIC complex"/>
    <property type="evidence" value="ECO:0007669"/>
    <property type="project" value="TreeGrafter"/>
</dbReference>
<keyword evidence="4" id="KW-0677">Repeat</keyword>
<comment type="function">
    <text evidence="7">Required for RNA polymerase III-mediated transcription. Component of TFIIIC that initiates transcription complex assembly on tRNA and is required for transcription of 5S rRNA and other stable nuclear and cytoplasmic RNAs. May play a direct role in stabilizing interactions of TFIIIC2 with TFIIIC1.</text>
</comment>
<dbReference type="RefSeq" id="XP_028809415.1">
    <property type="nucleotide sequence ID" value="XM_028953582.1"/>
</dbReference>
<evidence type="ECO:0000256" key="7">
    <source>
        <dbReference type="ARBA" id="ARBA00053668"/>
    </source>
</evidence>
<keyword evidence="15" id="KW-1185">Reference proteome</keyword>
<protein>
    <recommendedName>
        <fullName evidence="9">General transcription factor 3C polypeptide 2</fullName>
    </recommendedName>
    <alternativeName>
        <fullName evidence="10">TF3C-beta</fullName>
    </alternativeName>
    <alternativeName>
        <fullName evidence="11">Transcription factor IIIC subunit beta</fullName>
    </alternativeName>
</protein>
<dbReference type="PANTHER" id="PTHR15052">
    <property type="entry name" value="RNA POLYMERASE III TRANSCRIPTION INITIATION FACTOR COMPLEX SUBUNIT"/>
    <property type="match status" value="1"/>
</dbReference>
<name>A0AAY4CGF2_9TELE</name>
<dbReference type="GO" id="GO:0006383">
    <property type="term" value="P:transcription by RNA polymerase III"/>
    <property type="evidence" value="ECO:0007669"/>
    <property type="project" value="TreeGrafter"/>
</dbReference>
<dbReference type="InterPro" id="IPR015943">
    <property type="entry name" value="WD40/YVTN_repeat-like_dom_sf"/>
</dbReference>
<dbReference type="Proteomes" id="UP000694580">
    <property type="component" value="Chromosome 14"/>
</dbReference>
<dbReference type="SUPFAM" id="SSF50978">
    <property type="entry name" value="WD40 repeat-like"/>
    <property type="match status" value="1"/>
</dbReference>
<evidence type="ECO:0000256" key="1">
    <source>
        <dbReference type="ARBA" id="ARBA00004123"/>
    </source>
</evidence>
<dbReference type="InterPro" id="IPR052416">
    <property type="entry name" value="GTF3C_component"/>
</dbReference>
<comment type="subunit">
    <text evidence="8">Part of the TFIIIC subcomplex TFIIIC2, consisting of six subunits, GTF3C1, GTF3C2, GTF3C3, GTF3C4, GTF3C5 and GTF3C6.</text>
</comment>
<feature type="compositionally biased region" description="Polar residues" evidence="13">
    <location>
        <begin position="53"/>
        <end position="69"/>
    </location>
</feature>
<evidence type="ECO:0000313" key="15">
    <source>
        <dbReference type="Proteomes" id="UP000694580"/>
    </source>
</evidence>
<evidence type="ECO:0000256" key="11">
    <source>
        <dbReference type="ARBA" id="ARBA00080928"/>
    </source>
</evidence>
<reference evidence="14" key="2">
    <citation type="submission" date="2025-08" db="UniProtKB">
        <authorList>
            <consortium name="Ensembl"/>
        </authorList>
    </citation>
    <scope>IDENTIFICATION</scope>
</reference>
<evidence type="ECO:0000256" key="3">
    <source>
        <dbReference type="ARBA" id="ARBA00022574"/>
    </source>
</evidence>
<feature type="compositionally biased region" description="Acidic residues" evidence="13">
    <location>
        <begin position="174"/>
        <end position="184"/>
    </location>
</feature>
<proteinExistence type="predicted"/>
<organism evidence="14 15">
    <name type="scientific">Denticeps clupeoides</name>
    <name type="common">denticle herring</name>
    <dbReference type="NCBI Taxonomy" id="299321"/>
    <lineage>
        <taxon>Eukaryota</taxon>
        <taxon>Metazoa</taxon>
        <taxon>Chordata</taxon>
        <taxon>Craniata</taxon>
        <taxon>Vertebrata</taxon>
        <taxon>Euteleostomi</taxon>
        <taxon>Actinopterygii</taxon>
        <taxon>Neopterygii</taxon>
        <taxon>Teleostei</taxon>
        <taxon>Clupei</taxon>
        <taxon>Clupeiformes</taxon>
        <taxon>Denticipitoidei</taxon>
        <taxon>Denticipitidae</taxon>
        <taxon>Denticeps</taxon>
    </lineage>
</organism>
<comment type="subcellular location">
    <subcellularLocation>
        <location evidence="1">Nucleus</location>
    </subcellularLocation>
</comment>
<evidence type="ECO:0000256" key="8">
    <source>
        <dbReference type="ARBA" id="ARBA00063334"/>
    </source>
</evidence>
<keyword evidence="3 12" id="KW-0853">WD repeat</keyword>
<feature type="compositionally biased region" description="Polar residues" evidence="13">
    <location>
        <begin position="94"/>
        <end position="111"/>
    </location>
</feature>